<evidence type="ECO:0000256" key="1">
    <source>
        <dbReference type="ARBA" id="ARBA00001206"/>
    </source>
</evidence>
<evidence type="ECO:0000256" key="6">
    <source>
        <dbReference type="ARBA" id="ARBA00012102"/>
    </source>
</evidence>
<keyword evidence="8 16" id="KW-0808">Transferase</keyword>
<dbReference type="Gene3D" id="3.30.420.40">
    <property type="match status" value="2"/>
</dbReference>
<dbReference type="RefSeq" id="WP_155173439.1">
    <property type="nucleotide sequence ID" value="NZ_BAAAFL010000012.1"/>
</dbReference>
<protein>
    <recommendedName>
        <fullName evidence="15 16">Type III pantothenate kinase</fullName>
        <ecNumber evidence="6 16">2.7.1.33</ecNumber>
    </recommendedName>
    <alternativeName>
        <fullName evidence="16">PanK-III</fullName>
    </alternativeName>
    <alternativeName>
        <fullName evidence="16">Pantothenic acid kinase</fullName>
    </alternativeName>
</protein>
<feature type="binding site" evidence="16">
    <location>
        <begin position="102"/>
        <end position="105"/>
    </location>
    <ligand>
        <name>substrate</name>
    </ligand>
</feature>
<keyword evidence="9 16" id="KW-0547">Nucleotide-binding</keyword>
<keyword evidence="13 16" id="KW-0173">Coenzyme A biosynthesis</keyword>
<keyword evidence="11 16" id="KW-0067">ATP-binding</keyword>
<organism evidence="17 18">
    <name type="scientific">Fulvivirga kasyanovii</name>
    <dbReference type="NCBI Taxonomy" id="396812"/>
    <lineage>
        <taxon>Bacteria</taxon>
        <taxon>Pseudomonadati</taxon>
        <taxon>Bacteroidota</taxon>
        <taxon>Cytophagia</taxon>
        <taxon>Cytophagales</taxon>
        <taxon>Fulvivirgaceae</taxon>
        <taxon>Fulvivirga</taxon>
    </lineage>
</organism>
<comment type="cofactor">
    <cofactor evidence="2">
        <name>K(+)</name>
        <dbReference type="ChEBI" id="CHEBI:29103"/>
    </cofactor>
</comment>
<evidence type="ECO:0000256" key="5">
    <source>
        <dbReference type="ARBA" id="ARBA00011738"/>
    </source>
</evidence>
<evidence type="ECO:0000256" key="11">
    <source>
        <dbReference type="ARBA" id="ARBA00022840"/>
    </source>
</evidence>
<dbReference type="GO" id="GO:0016301">
    <property type="term" value="F:kinase activity"/>
    <property type="evidence" value="ECO:0007669"/>
    <property type="project" value="UniProtKB-KW"/>
</dbReference>
<keyword evidence="7 16" id="KW-0963">Cytoplasm</keyword>
<name>A0ABW9RRU7_9BACT</name>
<comment type="cofactor">
    <cofactor evidence="16">
        <name>NH4(+)</name>
        <dbReference type="ChEBI" id="CHEBI:28938"/>
    </cofactor>
    <cofactor evidence="16">
        <name>K(+)</name>
        <dbReference type="ChEBI" id="CHEBI:29103"/>
    </cofactor>
    <text evidence="16">A monovalent cation. Ammonium or potassium.</text>
</comment>
<feature type="binding site" evidence="16">
    <location>
        <position position="124"/>
    </location>
    <ligand>
        <name>K(+)</name>
        <dbReference type="ChEBI" id="CHEBI:29103"/>
    </ligand>
</feature>
<dbReference type="NCBIfam" id="TIGR00671">
    <property type="entry name" value="baf"/>
    <property type="match status" value="1"/>
</dbReference>
<dbReference type="SUPFAM" id="SSF53067">
    <property type="entry name" value="Actin-like ATPase domain"/>
    <property type="match status" value="2"/>
</dbReference>
<dbReference type="CDD" id="cd24015">
    <property type="entry name" value="ASKHA_NBD_PanK-III"/>
    <property type="match status" value="1"/>
</dbReference>
<evidence type="ECO:0000256" key="3">
    <source>
        <dbReference type="ARBA" id="ARBA00004496"/>
    </source>
</evidence>
<feature type="binding site" evidence="16">
    <location>
        <position position="178"/>
    </location>
    <ligand>
        <name>substrate</name>
    </ligand>
</feature>
<evidence type="ECO:0000256" key="10">
    <source>
        <dbReference type="ARBA" id="ARBA00022777"/>
    </source>
</evidence>
<comment type="catalytic activity">
    <reaction evidence="1 16">
        <text>(R)-pantothenate + ATP = (R)-4'-phosphopantothenate + ADP + H(+)</text>
        <dbReference type="Rhea" id="RHEA:16373"/>
        <dbReference type="ChEBI" id="CHEBI:10986"/>
        <dbReference type="ChEBI" id="CHEBI:15378"/>
        <dbReference type="ChEBI" id="CHEBI:29032"/>
        <dbReference type="ChEBI" id="CHEBI:30616"/>
        <dbReference type="ChEBI" id="CHEBI:456216"/>
        <dbReference type="EC" id="2.7.1.33"/>
    </reaction>
</comment>
<dbReference type="PANTHER" id="PTHR34265:SF1">
    <property type="entry name" value="TYPE III PANTOTHENATE KINASE"/>
    <property type="match status" value="1"/>
</dbReference>
<dbReference type="Proteomes" id="UP000798808">
    <property type="component" value="Unassembled WGS sequence"/>
</dbReference>
<feature type="binding site" evidence="16">
    <location>
        <position position="127"/>
    </location>
    <ligand>
        <name>ATP</name>
        <dbReference type="ChEBI" id="CHEBI:30616"/>
    </ligand>
</feature>
<accession>A0ABW9RRU7</accession>
<dbReference type="EC" id="2.7.1.33" evidence="6 16"/>
<feature type="binding site" evidence="16">
    <location>
        <begin position="6"/>
        <end position="13"/>
    </location>
    <ligand>
        <name>ATP</name>
        <dbReference type="ChEBI" id="CHEBI:30616"/>
    </ligand>
</feature>
<evidence type="ECO:0000256" key="8">
    <source>
        <dbReference type="ARBA" id="ARBA00022679"/>
    </source>
</evidence>
<gene>
    <name evidence="16" type="primary">coaX</name>
    <name evidence="17" type="ORF">E1163_15820</name>
</gene>
<proteinExistence type="inferred from homology"/>
<evidence type="ECO:0000313" key="17">
    <source>
        <dbReference type="EMBL" id="MTI26426.1"/>
    </source>
</evidence>
<dbReference type="EMBL" id="SMLW01000580">
    <property type="protein sequence ID" value="MTI26426.1"/>
    <property type="molecule type" value="Genomic_DNA"/>
</dbReference>
<comment type="subcellular location">
    <subcellularLocation>
        <location evidence="3 16">Cytoplasm</location>
    </subcellularLocation>
</comment>
<comment type="pathway">
    <text evidence="4 16">Cofactor biosynthesis; coenzyme A biosynthesis; CoA from (R)-pantothenate: step 1/5.</text>
</comment>
<evidence type="ECO:0000256" key="7">
    <source>
        <dbReference type="ARBA" id="ARBA00022490"/>
    </source>
</evidence>
<feature type="active site" description="Proton acceptor" evidence="16">
    <location>
        <position position="104"/>
    </location>
</feature>
<comment type="caution">
    <text evidence="17">The sequence shown here is derived from an EMBL/GenBank/DDBJ whole genome shotgun (WGS) entry which is preliminary data.</text>
</comment>
<evidence type="ECO:0000256" key="12">
    <source>
        <dbReference type="ARBA" id="ARBA00022958"/>
    </source>
</evidence>
<dbReference type="PANTHER" id="PTHR34265">
    <property type="entry name" value="TYPE III PANTOTHENATE KINASE"/>
    <property type="match status" value="1"/>
</dbReference>
<dbReference type="Pfam" id="PF03309">
    <property type="entry name" value="Pan_kinase"/>
    <property type="match status" value="1"/>
</dbReference>
<dbReference type="InterPro" id="IPR043129">
    <property type="entry name" value="ATPase_NBD"/>
</dbReference>
<keyword evidence="18" id="KW-1185">Reference proteome</keyword>
<evidence type="ECO:0000313" key="18">
    <source>
        <dbReference type="Proteomes" id="UP000798808"/>
    </source>
</evidence>
<evidence type="ECO:0000256" key="16">
    <source>
        <dbReference type="HAMAP-Rule" id="MF_01274"/>
    </source>
</evidence>
<evidence type="ECO:0000256" key="13">
    <source>
        <dbReference type="ARBA" id="ARBA00022993"/>
    </source>
</evidence>
<comment type="similarity">
    <text evidence="14 16">Belongs to the type III pantothenate kinase family.</text>
</comment>
<evidence type="ECO:0000256" key="9">
    <source>
        <dbReference type="ARBA" id="ARBA00022741"/>
    </source>
</evidence>
<evidence type="ECO:0000256" key="14">
    <source>
        <dbReference type="ARBA" id="ARBA00038036"/>
    </source>
</evidence>
<evidence type="ECO:0000256" key="2">
    <source>
        <dbReference type="ARBA" id="ARBA00001958"/>
    </source>
</evidence>
<dbReference type="InterPro" id="IPR004619">
    <property type="entry name" value="Type_III_PanK"/>
</dbReference>
<comment type="function">
    <text evidence="16">Catalyzes the phosphorylation of pantothenate (Pan), the first step in CoA biosynthesis.</text>
</comment>
<dbReference type="HAMAP" id="MF_01274">
    <property type="entry name" value="Pantothen_kinase_3"/>
    <property type="match status" value="1"/>
</dbReference>
<keyword evidence="12 16" id="KW-0630">Potassium</keyword>
<comment type="caution">
    <text evidence="16">Lacks conserved residue(s) required for the propagation of feature annotation.</text>
</comment>
<evidence type="ECO:0000256" key="15">
    <source>
        <dbReference type="ARBA" id="ARBA00040883"/>
    </source>
</evidence>
<comment type="subunit">
    <text evidence="5 16">Homodimer.</text>
</comment>
<keyword evidence="16" id="KW-0479">Metal-binding</keyword>
<sequence>MLLAADIGNTNVVFGLYSEGQWQEVWRIDTKDEAQGKLYHSLNKHVKEPGEIKDIVISSVVPFFTPILTKQLQQKFGVTPYIIGPQSYPHLPLEILRPEQIGTDLVADATAAYHKFNGDCMVVDFGTALTFIIIANKKIKGVNIAPGLKTAMKALAGNAVKLQEIPLKLPDSVIGTDTTTAIQSGILWGYVGLVEKMIERIEKELSTELKVVATGGLSKVLEPLHDQFDAVEPNLTLDGMRLIYEAVK</sequence>
<keyword evidence="10 16" id="KW-0418">Kinase</keyword>
<evidence type="ECO:0000256" key="4">
    <source>
        <dbReference type="ARBA" id="ARBA00005225"/>
    </source>
</evidence>
<reference evidence="17 18" key="1">
    <citation type="submission" date="2019-02" db="EMBL/GenBank/DDBJ databases">
        <authorList>
            <person name="Goldberg S.R."/>
            <person name="Haltli B.A."/>
            <person name="Correa H."/>
            <person name="Russell K.G."/>
        </authorList>
    </citation>
    <scope>NUCLEOTIDE SEQUENCE [LARGE SCALE GENOMIC DNA]</scope>
    <source>
        <strain evidence="17 18">JCM 16186</strain>
    </source>
</reference>